<dbReference type="GO" id="GO:0050661">
    <property type="term" value="F:NADP binding"/>
    <property type="evidence" value="ECO:0007669"/>
    <property type="project" value="InterPro"/>
</dbReference>
<dbReference type="InterPro" id="IPR036291">
    <property type="entry name" value="NAD(P)-bd_dom_sf"/>
</dbReference>
<dbReference type="KEGG" id="paby:Ga0080574_TMP5005"/>
<geneLocation type="plasmid" evidence="7">
    <name>ppaby4</name>
</geneLocation>
<dbReference type="SUPFAM" id="SSF48179">
    <property type="entry name" value="6-phosphogluconate dehydrogenase C-terminal domain-like"/>
    <property type="match status" value="1"/>
</dbReference>
<feature type="domain" description="3-hydroxyisobutyrate dehydrogenase-like NAD-binding" evidence="5">
    <location>
        <begin position="161"/>
        <end position="281"/>
    </location>
</feature>
<keyword evidence="6" id="KW-0614">Plasmid</keyword>
<reference evidence="6 7" key="1">
    <citation type="submission" date="2016-04" db="EMBL/GenBank/DDBJ databases">
        <title>Deep-sea bacteria in the southern Pacific.</title>
        <authorList>
            <person name="Tang K."/>
        </authorList>
    </citation>
    <scope>NUCLEOTIDE SEQUENCE [LARGE SCALE GENOMIC DNA]</scope>
    <source>
        <strain evidence="6 7">JLT2014</strain>
        <plasmid evidence="7">ppaby4</plasmid>
    </source>
</reference>
<dbReference type="Gene3D" id="1.10.1040.10">
    <property type="entry name" value="N-(1-d-carboxylethyl)-l-norvaline Dehydrogenase, domain 2"/>
    <property type="match status" value="1"/>
</dbReference>
<dbReference type="Pfam" id="PF03446">
    <property type="entry name" value="NAD_binding_2"/>
    <property type="match status" value="1"/>
</dbReference>
<dbReference type="Pfam" id="PF14833">
    <property type="entry name" value="NAD_binding_11"/>
    <property type="match status" value="1"/>
</dbReference>
<evidence type="ECO:0000256" key="3">
    <source>
        <dbReference type="PIRSR" id="PIRSR000103-1"/>
    </source>
</evidence>
<dbReference type="PIRSF" id="PIRSF000103">
    <property type="entry name" value="HIBADH"/>
    <property type="match status" value="1"/>
</dbReference>
<dbReference type="Gene3D" id="3.40.50.720">
    <property type="entry name" value="NAD(P)-binding Rossmann-like Domain"/>
    <property type="match status" value="1"/>
</dbReference>
<keyword evidence="2" id="KW-0520">NAD</keyword>
<feature type="domain" description="6-phosphogluconate dehydrogenase NADP-binding" evidence="4">
    <location>
        <begin position="3"/>
        <end position="157"/>
    </location>
</feature>
<dbReference type="AlphaFoldDB" id="A0A1P8V0Y3"/>
<dbReference type="RefSeq" id="WP_076706222.1">
    <property type="nucleotide sequence ID" value="NZ_CP015095.1"/>
</dbReference>
<dbReference type="SUPFAM" id="SSF51735">
    <property type="entry name" value="NAD(P)-binding Rossmann-fold domains"/>
    <property type="match status" value="1"/>
</dbReference>
<dbReference type="PANTHER" id="PTHR22981:SF7">
    <property type="entry name" value="3-HYDROXYISOBUTYRATE DEHYDROGENASE, MITOCHONDRIAL"/>
    <property type="match status" value="1"/>
</dbReference>
<evidence type="ECO:0000313" key="7">
    <source>
        <dbReference type="Proteomes" id="UP000187059"/>
    </source>
</evidence>
<dbReference type="InterPro" id="IPR015815">
    <property type="entry name" value="HIBADH-related"/>
</dbReference>
<gene>
    <name evidence="6" type="ORF">Ga0080574_TMP5005</name>
</gene>
<keyword evidence="7" id="KW-1185">Reference proteome</keyword>
<dbReference type="OrthoDB" id="9812907at2"/>
<evidence type="ECO:0000256" key="1">
    <source>
        <dbReference type="ARBA" id="ARBA00023002"/>
    </source>
</evidence>
<protein>
    <submittedName>
        <fullName evidence="6">3-hydroxyisobutyrate dehydrogenase</fullName>
        <ecNumber evidence="6">1.1.1.31</ecNumber>
    </submittedName>
</protein>
<dbReference type="EMBL" id="CP015095">
    <property type="protein sequence ID" value="APZ55287.1"/>
    <property type="molecule type" value="Genomic_DNA"/>
</dbReference>
<feature type="active site" evidence="3">
    <location>
        <position position="167"/>
    </location>
</feature>
<sequence>MGIGYIGLGNMGAPLARRLLAAGPLTVYDRSAEACAALAGADVAESAAALAGACDTVLLCLPTSQHVESLLFGEEGIAGALRPGSMVIDQTSGDPILSRKLAARLAEQGVDMVDAPVTGGPEGANAGTIAMLVGGTEAQFARVAPILAAISPNAIHAGDFGTGYVAKLANNLMFSAQRLMTLEVVAMAAKNGLKPEKAVEILSRGSARNFFLEHTMAPRVLTGKLDSGFTLGLAHKDVRLATELGIASDVTMMFGNLVREFYTMCINEIGRDAQVNEVARIVDRMSGTQVVPDTDD</sequence>
<dbReference type="GO" id="GO:0008442">
    <property type="term" value="F:3-hydroxyisobutyrate dehydrogenase activity"/>
    <property type="evidence" value="ECO:0007669"/>
    <property type="project" value="UniProtKB-EC"/>
</dbReference>
<keyword evidence="1 6" id="KW-0560">Oxidoreductase</keyword>
<evidence type="ECO:0000313" key="6">
    <source>
        <dbReference type="EMBL" id="APZ55287.1"/>
    </source>
</evidence>
<dbReference type="PANTHER" id="PTHR22981">
    <property type="entry name" value="3-HYDROXYISOBUTYRATE DEHYDROGENASE-RELATED"/>
    <property type="match status" value="1"/>
</dbReference>
<accession>A0A1P8V0Y3</accession>
<evidence type="ECO:0000259" key="4">
    <source>
        <dbReference type="Pfam" id="PF03446"/>
    </source>
</evidence>
<evidence type="ECO:0000259" key="5">
    <source>
        <dbReference type="Pfam" id="PF14833"/>
    </source>
</evidence>
<dbReference type="EC" id="1.1.1.31" evidence="6"/>
<dbReference type="Proteomes" id="UP000187059">
    <property type="component" value="Plasmid pPABY4"/>
</dbReference>
<dbReference type="InterPro" id="IPR008927">
    <property type="entry name" value="6-PGluconate_DH-like_C_sf"/>
</dbReference>
<dbReference type="InterPro" id="IPR013328">
    <property type="entry name" value="6PGD_dom2"/>
</dbReference>
<dbReference type="GO" id="GO:0051287">
    <property type="term" value="F:NAD binding"/>
    <property type="evidence" value="ECO:0007669"/>
    <property type="project" value="InterPro"/>
</dbReference>
<name>A0A1P8V0Y3_9RHOB</name>
<dbReference type="InterPro" id="IPR006115">
    <property type="entry name" value="6PGDH_NADP-bd"/>
</dbReference>
<dbReference type="InterPro" id="IPR029154">
    <property type="entry name" value="HIBADH-like_NADP-bd"/>
</dbReference>
<organism evidence="6 7">
    <name type="scientific">Salipiger abyssi</name>
    <dbReference type="NCBI Taxonomy" id="1250539"/>
    <lineage>
        <taxon>Bacteria</taxon>
        <taxon>Pseudomonadati</taxon>
        <taxon>Pseudomonadota</taxon>
        <taxon>Alphaproteobacteria</taxon>
        <taxon>Rhodobacterales</taxon>
        <taxon>Roseobacteraceae</taxon>
        <taxon>Salipiger</taxon>
    </lineage>
</organism>
<proteinExistence type="predicted"/>
<evidence type="ECO:0000256" key="2">
    <source>
        <dbReference type="ARBA" id="ARBA00023027"/>
    </source>
</evidence>